<dbReference type="AlphaFoldDB" id="A0A367XWW7"/>
<dbReference type="Proteomes" id="UP000253472">
    <property type="component" value="Unassembled WGS sequence"/>
</dbReference>
<organism evidence="3 4">
    <name type="scientific">Candida viswanathii</name>
    <dbReference type="NCBI Taxonomy" id="5486"/>
    <lineage>
        <taxon>Eukaryota</taxon>
        <taxon>Fungi</taxon>
        <taxon>Dikarya</taxon>
        <taxon>Ascomycota</taxon>
        <taxon>Saccharomycotina</taxon>
        <taxon>Pichiomycetes</taxon>
        <taxon>Debaryomycetaceae</taxon>
        <taxon>Candida/Lodderomyces clade</taxon>
        <taxon>Candida</taxon>
    </lineage>
</organism>
<dbReference type="STRING" id="5486.A0A367XWW7"/>
<keyword evidence="1" id="KW-0433">Leucine-rich repeat</keyword>
<gene>
    <name evidence="3" type="primary">slrP_2</name>
    <name evidence="3" type="ORF">Cantr_06823</name>
</gene>
<evidence type="ECO:0000256" key="1">
    <source>
        <dbReference type="ARBA" id="ARBA00022614"/>
    </source>
</evidence>
<proteinExistence type="predicted"/>
<reference evidence="3 4" key="1">
    <citation type="submission" date="2018-06" db="EMBL/GenBank/DDBJ databases">
        <title>Whole genome sequencing of Candida tropicalis (genome annotated by CSBL at Korea University).</title>
        <authorList>
            <person name="Ahn J."/>
        </authorList>
    </citation>
    <scope>NUCLEOTIDE SEQUENCE [LARGE SCALE GENOMIC DNA]</scope>
    <source>
        <strain evidence="3 4">ATCC 20962</strain>
    </source>
</reference>
<keyword evidence="4" id="KW-1185">Reference proteome</keyword>
<name>A0A367XWW7_9ASCO</name>
<evidence type="ECO:0000256" key="2">
    <source>
        <dbReference type="ARBA" id="ARBA00022737"/>
    </source>
</evidence>
<dbReference type="InterPro" id="IPR050333">
    <property type="entry name" value="SLRP"/>
</dbReference>
<dbReference type="OrthoDB" id="4025961at2759"/>
<dbReference type="Gene3D" id="3.80.10.10">
    <property type="entry name" value="Ribonuclease Inhibitor"/>
    <property type="match status" value="2"/>
</dbReference>
<evidence type="ECO:0000313" key="4">
    <source>
        <dbReference type="Proteomes" id="UP000253472"/>
    </source>
</evidence>
<sequence length="507" mass="57261">MTTSNDLPDDVVDNIFKHLDFEEEKKCFMRPGKGELVKLDLLDGLKTLRIQFIDKEEEDVVFFCPATDSSKRYEGEMDTFDISHLTQLESFSTAYFSRGTSRPKWILPKSLFNLRVTWPTMISGDLSTMCPRLNYFSIVPINVRDRAPLDPSQYPPSLRLLYTEAAFYSCDDKSVTEKNPPADRERFKLPSGHARLSLRGKENNTSPVVLDFESSAMLNLRSLVISSVLNLVIIGDLPTSLTSLTLLKTKFDFEKLKYLPNLTELIVEFMPFTDSDDELTSFAYDLPESLKKLTLMCYNLSEVHIKCPNLFYLSLTSNVFKVLNKSNFIIPDSVTELDFGSNDITDIQVDFPAGLQSLSIGNTKIKSLCNLPEGLKILRLEDIGIGKYPGDFVFPVGLGYLGLSSNEITNDWLKQLNILDCTNLKLLSLEENTLNGLDPDLLPTSLTNLSISWCGITSFSGNFAKFDKLEILTMCDNKLTGFFEKQEGRNNHSLEMVFECSMSWDAS</sequence>
<comment type="caution">
    <text evidence="3">The sequence shown here is derived from an EMBL/GenBank/DDBJ whole genome shotgun (WGS) entry which is preliminary data.</text>
</comment>
<dbReference type="PANTHER" id="PTHR45712:SF22">
    <property type="entry name" value="INSULIN-LIKE GROWTH FACTOR-BINDING PROTEIN COMPLEX ACID LABILE SUBUNIT"/>
    <property type="match status" value="1"/>
</dbReference>
<dbReference type="PANTHER" id="PTHR45712">
    <property type="entry name" value="AGAP008170-PA"/>
    <property type="match status" value="1"/>
</dbReference>
<accession>A0A367XWW7</accession>
<protein>
    <submittedName>
        <fullName evidence="3">E3 ubiquitin-protein ligase SlrP</fullName>
    </submittedName>
</protein>
<dbReference type="SUPFAM" id="SSF52047">
    <property type="entry name" value="RNI-like"/>
    <property type="match status" value="1"/>
</dbReference>
<dbReference type="InterPro" id="IPR032675">
    <property type="entry name" value="LRR_dom_sf"/>
</dbReference>
<dbReference type="EMBL" id="QLNQ01000028">
    <property type="protein sequence ID" value="RCK57730.1"/>
    <property type="molecule type" value="Genomic_DNA"/>
</dbReference>
<keyword evidence="2" id="KW-0677">Repeat</keyword>
<evidence type="ECO:0000313" key="3">
    <source>
        <dbReference type="EMBL" id="RCK57730.1"/>
    </source>
</evidence>